<comment type="similarity">
    <text evidence="5">Belongs to the methyl-accepting chemotaxis (MCP) protein family.</text>
</comment>
<evidence type="ECO:0000256" key="7">
    <source>
        <dbReference type="SAM" id="Phobius"/>
    </source>
</evidence>
<feature type="domain" description="Methyl-accepting transducer" evidence="8">
    <location>
        <begin position="272"/>
        <end position="508"/>
    </location>
</feature>
<dbReference type="InterPro" id="IPR004090">
    <property type="entry name" value="Chemotax_Me-accpt_rcpt"/>
</dbReference>
<evidence type="ECO:0000256" key="1">
    <source>
        <dbReference type="ARBA" id="ARBA00004236"/>
    </source>
</evidence>
<gene>
    <name evidence="10" type="ORF">OS242_02250</name>
</gene>
<dbReference type="Gene3D" id="6.10.340.10">
    <property type="match status" value="1"/>
</dbReference>
<keyword evidence="7" id="KW-1133">Transmembrane helix</keyword>
<dbReference type="Proteomes" id="UP001208017">
    <property type="component" value="Unassembled WGS sequence"/>
</dbReference>
<dbReference type="CDD" id="cd06225">
    <property type="entry name" value="HAMP"/>
    <property type="match status" value="1"/>
</dbReference>
<dbReference type="PANTHER" id="PTHR32089">
    <property type="entry name" value="METHYL-ACCEPTING CHEMOTAXIS PROTEIN MCPB"/>
    <property type="match status" value="1"/>
</dbReference>
<sequence length="558" mass="60188">MTLGQKILAFFSVLLLLVAGIGAFSQYGIMAFETQVERSITQELPMMMSYEKLRFTVADRMALTRAYVLSGEENLKNIFRANKEESQAISQELMKRGVSQEIQALLQQDAAWSKLVEEKVFRVYDSGDKETATTMVMTEVIVQGVPLIDGYSKAVLDLENQMKANGASMLEQGKQLSMTNLILSLAVLAFGIGIAIVFTRMLVKPILAVVDRLRLVAAGDLSQDEMTVRSRDEIGQLVKSTNSMVQNLRHLVQQVGATSEHVASSAEQLTASAEQTSQATEHIAESAQSMAAGSEQQMSLAELNVGTMEEMSLSIRQIAGVTQQVTENAMTATENVRIGNQSIQTAISQMNSISQTMTELEHSVKGLGERSQEIGRILEVITGISTQTNLLALNAAIEAARAGEHGKGFAVVADEVRKLAEQSNQAAQQIATLISSIQAETLTVVDSMADGTQEVTRGLQTVNLAGASFKQIQHSIQAVTDQIQEVAASTRQLSVGSEQVVSTMQSMAMNTQNAVSSTQNVSAAAEEQLASMEEVAASSEALAQLAGELQELIKQFKI</sequence>
<evidence type="ECO:0000259" key="8">
    <source>
        <dbReference type="PROSITE" id="PS50111"/>
    </source>
</evidence>
<organism evidence="10 11">
    <name type="scientific">Tumebacillus lacus</name>
    <dbReference type="NCBI Taxonomy" id="2995335"/>
    <lineage>
        <taxon>Bacteria</taxon>
        <taxon>Bacillati</taxon>
        <taxon>Bacillota</taxon>
        <taxon>Bacilli</taxon>
        <taxon>Bacillales</taxon>
        <taxon>Alicyclobacillaceae</taxon>
        <taxon>Tumebacillus</taxon>
    </lineage>
</organism>
<evidence type="ECO:0000313" key="10">
    <source>
        <dbReference type="EMBL" id="MCX7568793.1"/>
    </source>
</evidence>
<proteinExistence type="inferred from homology"/>
<keyword evidence="4 6" id="KW-0807">Transducer</keyword>
<feature type="domain" description="HAMP" evidence="9">
    <location>
        <begin position="200"/>
        <end position="253"/>
    </location>
</feature>
<comment type="subcellular location">
    <subcellularLocation>
        <location evidence="1">Cell membrane</location>
    </subcellularLocation>
</comment>
<dbReference type="SMART" id="SM00283">
    <property type="entry name" value="MA"/>
    <property type="match status" value="1"/>
</dbReference>
<dbReference type="InterPro" id="IPR004089">
    <property type="entry name" value="MCPsignal_dom"/>
</dbReference>
<dbReference type="CDD" id="cd11386">
    <property type="entry name" value="MCP_signal"/>
    <property type="match status" value="1"/>
</dbReference>
<keyword evidence="2" id="KW-1003">Cell membrane</keyword>
<evidence type="ECO:0000256" key="3">
    <source>
        <dbReference type="ARBA" id="ARBA00023136"/>
    </source>
</evidence>
<dbReference type="SMART" id="SM00304">
    <property type="entry name" value="HAMP"/>
    <property type="match status" value="1"/>
</dbReference>
<evidence type="ECO:0000259" key="9">
    <source>
        <dbReference type="PROSITE" id="PS50885"/>
    </source>
</evidence>
<evidence type="ECO:0000256" key="4">
    <source>
        <dbReference type="ARBA" id="ARBA00023224"/>
    </source>
</evidence>
<comment type="caution">
    <text evidence="10">The sequence shown here is derived from an EMBL/GenBank/DDBJ whole genome shotgun (WGS) entry which is preliminary data.</text>
</comment>
<dbReference type="EMBL" id="JAPMLT010000001">
    <property type="protein sequence ID" value="MCX7568793.1"/>
    <property type="molecule type" value="Genomic_DNA"/>
</dbReference>
<dbReference type="PANTHER" id="PTHR32089:SF112">
    <property type="entry name" value="LYSOZYME-LIKE PROTEIN-RELATED"/>
    <property type="match status" value="1"/>
</dbReference>
<protein>
    <submittedName>
        <fullName evidence="10">HAMP domain-containing methyl-accepting chemotaxis protein</fullName>
    </submittedName>
</protein>
<dbReference type="Gene3D" id="1.10.287.950">
    <property type="entry name" value="Methyl-accepting chemotaxis protein"/>
    <property type="match status" value="1"/>
</dbReference>
<evidence type="ECO:0000313" key="11">
    <source>
        <dbReference type="Proteomes" id="UP001208017"/>
    </source>
</evidence>
<evidence type="ECO:0000256" key="2">
    <source>
        <dbReference type="ARBA" id="ARBA00022475"/>
    </source>
</evidence>
<reference evidence="10 11" key="1">
    <citation type="submission" date="2022-11" db="EMBL/GenBank/DDBJ databases">
        <title>Study of microbial diversity in lake waters.</title>
        <authorList>
            <person name="Zhang J."/>
        </authorList>
    </citation>
    <scope>NUCLEOTIDE SEQUENCE [LARGE SCALE GENOMIC DNA]</scope>
    <source>
        <strain evidence="10 11">DT12</strain>
    </source>
</reference>
<dbReference type="PROSITE" id="PS50885">
    <property type="entry name" value="HAMP"/>
    <property type="match status" value="1"/>
</dbReference>
<dbReference type="SUPFAM" id="SSF58104">
    <property type="entry name" value="Methyl-accepting chemotaxis protein (MCP) signaling domain"/>
    <property type="match status" value="1"/>
</dbReference>
<keyword evidence="3 7" id="KW-0472">Membrane</keyword>
<name>A0ABT3WYM0_9BACL</name>
<dbReference type="Pfam" id="PF00015">
    <property type="entry name" value="MCPsignal"/>
    <property type="match status" value="1"/>
</dbReference>
<dbReference type="InterPro" id="IPR003660">
    <property type="entry name" value="HAMP_dom"/>
</dbReference>
<dbReference type="PROSITE" id="PS50111">
    <property type="entry name" value="CHEMOTAXIS_TRANSDUC_2"/>
    <property type="match status" value="1"/>
</dbReference>
<accession>A0ABT3WYM0</accession>
<keyword evidence="11" id="KW-1185">Reference proteome</keyword>
<evidence type="ECO:0000256" key="5">
    <source>
        <dbReference type="ARBA" id="ARBA00029447"/>
    </source>
</evidence>
<feature type="transmembrane region" description="Helical" evidence="7">
    <location>
        <begin position="181"/>
        <end position="203"/>
    </location>
</feature>
<keyword evidence="7" id="KW-0812">Transmembrane</keyword>
<evidence type="ECO:0000256" key="6">
    <source>
        <dbReference type="PROSITE-ProRule" id="PRU00284"/>
    </source>
</evidence>
<dbReference type="RefSeq" id="WP_267150031.1">
    <property type="nucleotide sequence ID" value="NZ_JAPMLT010000001.1"/>
</dbReference>
<dbReference type="Pfam" id="PF00672">
    <property type="entry name" value="HAMP"/>
    <property type="match status" value="1"/>
</dbReference>
<dbReference type="PRINTS" id="PR00260">
    <property type="entry name" value="CHEMTRNSDUCR"/>
</dbReference>